<name>A0AAX0U264_BURPE</name>
<reference evidence="2 3" key="1">
    <citation type="submission" date="2017-11" db="EMBL/GenBank/DDBJ databases">
        <title>Molecular characterization of Burkholderia pseudomallei and closely related isolates from Vietnam.</title>
        <authorList>
            <person name="Ustinov D.V."/>
            <person name="Antonov A.S."/>
            <person name="Avdusheva E.F."/>
            <person name="Shpak I.M."/>
            <person name="Zakharova I.B."/>
            <person name="Thi L.A."/>
            <person name="Teteryatnikova N."/>
            <person name="Lopasteyskaya Y.A."/>
            <person name="Kuzyutina J.A."/>
            <person name="Ngo T.N."/>
            <person name="Victorov D.V."/>
        </authorList>
    </citation>
    <scope>NUCLEOTIDE SEQUENCE [LARGE SCALE GENOMIC DNA]</scope>
    <source>
        <strain evidence="2 3">V1512</strain>
    </source>
</reference>
<comment type="caution">
    <text evidence="2">The sequence shown here is derived from an EMBL/GenBank/DDBJ whole genome shotgun (WGS) entry which is preliminary data.</text>
</comment>
<gene>
    <name evidence="2" type="ORF">CWD88_30140</name>
</gene>
<evidence type="ECO:0000313" key="2">
    <source>
        <dbReference type="EMBL" id="PJO62658.1"/>
    </source>
</evidence>
<feature type="region of interest" description="Disordered" evidence="1">
    <location>
        <begin position="1"/>
        <end position="20"/>
    </location>
</feature>
<evidence type="ECO:0000256" key="1">
    <source>
        <dbReference type="SAM" id="MobiDB-lite"/>
    </source>
</evidence>
<proteinExistence type="predicted"/>
<sequence>MTRATQSGRTPDVERSFSGALRRGRFHEPLDLRVVRSGVAPCARKIAGCRAVRAVAEVPE</sequence>
<dbReference type="AlphaFoldDB" id="A0AAX0U264"/>
<protein>
    <submittedName>
        <fullName evidence="2">Uncharacterized protein</fullName>
    </submittedName>
</protein>
<organism evidence="2 3">
    <name type="scientific">Burkholderia pseudomallei</name>
    <name type="common">Pseudomonas pseudomallei</name>
    <dbReference type="NCBI Taxonomy" id="28450"/>
    <lineage>
        <taxon>Bacteria</taxon>
        <taxon>Pseudomonadati</taxon>
        <taxon>Pseudomonadota</taxon>
        <taxon>Betaproteobacteria</taxon>
        <taxon>Burkholderiales</taxon>
        <taxon>Burkholderiaceae</taxon>
        <taxon>Burkholderia</taxon>
        <taxon>pseudomallei group</taxon>
    </lineage>
</organism>
<accession>A0AAX0U264</accession>
<dbReference type="Proteomes" id="UP000231878">
    <property type="component" value="Unassembled WGS sequence"/>
</dbReference>
<evidence type="ECO:0000313" key="3">
    <source>
        <dbReference type="Proteomes" id="UP000231878"/>
    </source>
</evidence>
<dbReference type="EMBL" id="PHRB01000042">
    <property type="protein sequence ID" value="PJO62658.1"/>
    <property type="molecule type" value="Genomic_DNA"/>
</dbReference>